<dbReference type="Proteomes" id="UP001293593">
    <property type="component" value="Unassembled WGS sequence"/>
</dbReference>
<evidence type="ECO:0000313" key="2">
    <source>
        <dbReference type="Proteomes" id="UP001293593"/>
    </source>
</evidence>
<name>A0AAE1N0P7_9FABA</name>
<keyword evidence="2" id="KW-1185">Reference proteome</keyword>
<proteinExistence type="predicted"/>
<dbReference type="AlphaFoldDB" id="A0AAE1N0P7"/>
<protein>
    <submittedName>
        <fullName evidence="1">Uncharacterized protein</fullName>
    </submittedName>
</protein>
<organism evidence="1 2">
    <name type="scientific">Acacia crassicarpa</name>
    <name type="common">northern wattle</name>
    <dbReference type="NCBI Taxonomy" id="499986"/>
    <lineage>
        <taxon>Eukaryota</taxon>
        <taxon>Viridiplantae</taxon>
        <taxon>Streptophyta</taxon>
        <taxon>Embryophyta</taxon>
        <taxon>Tracheophyta</taxon>
        <taxon>Spermatophyta</taxon>
        <taxon>Magnoliopsida</taxon>
        <taxon>eudicotyledons</taxon>
        <taxon>Gunneridae</taxon>
        <taxon>Pentapetalae</taxon>
        <taxon>rosids</taxon>
        <taxon>fabids</taxon>
        <taxon>Fabales</taxon>
        <taxon>Fabaceae</taxon>
        <taxon>Caesalpinioideae</taxon>
        <taxon>mimosoid clade</taxon>
        <taxon>Acacieae</taxon>
        <taxon>Acacia</taxon>
    </lineage>
</organism>
<comment type="caution">
    <text evidence="1">The sequence shown here is derived from an EMBL/GenBank/DDBJ whole genome shotgun (WGS) entry which is preliminary data.</text>
</comment>
<evidence type="ECO:0000313" key="1">
    <source>
        <dbReference type="EMBL" id="KAK4280544.1"/>
    </source>
</evidence>
<dbReference type="EMBL" id="JAWXYG010000002">
    <property type="protein sequence ID" value="KAK4280544.1"/>
    <property type="molecule type" value="Genomic_DNA"/>
</dbReference>
<sequence>MSISFVAKKRNTMILLLFSLIPRMMP</sequence>
<accession>A0AAE1N0P7</accession>
<reference evidence="1" key="1">
    <citation type="submission" date="2023-10" db="EMBL/GenBank/DDBJ databases">
        <title>Chromosome-level genome of the transformable northern wattle, Acacia crassicarpa.</title>
        <authorList>
            <person name="Massaro I."/>
            <person name="Sinha N.R."/>
            <person name="Poethig S."/>
            <person name="Leichty A.R."/>
        </authorList>
    </citation>
    <scope>NUCLEOTIDE SEQUENCE</scope>
    <source>
        <strain evidence="1">Acra3RX</strain>
        <tissue evidence="1">Leaf</tissue>
    </source>
</reference>
<gene>
    <name evidence="1" type="ORF">QN277_012157</name>
</gene>